<name>A0A2I0U2U1_LIMLA</name>
<protein>
    <submittedName>
        <fullName evidence="1">Uncharacterized protein</fullName>
    </submittedName>
</protein>
<keyword evidence="2" id="KW-1185">Reference proteome</keyword>
<reference evidence="2" key="2">
    <citation type="submission" date="2017-12" db="EMBL/GenBank/DDBJ databases">
        <title>Genome sequence of the Bar-tailed Godwit (Limosa lapponica baueri).</title>
        <authorList>
            <person name="Lima N.C.B."/>
            <person name="Parody-Merino A.M."/>
            <person name="Battley P.F."/>
            <person name="Fidler A.E."/>
            <person name="Prosdocimi F."/>
        </authorList>
    </citation>
    <scope>NUCLEOTIDE SEQUENCE [LARGE SCALE GENOMIC DNA]</scope>
</reference>
<proteinExistence type="predicted"/>
<sequence>MYLSPRLTMYPVDLDSDMWTQFLILTLTRAPGFTPACHVTMDLHDDLDSWLIPAAIPRPALLSFLEVVGRAVKAPALLAMALSYPALGEQLTLTCILIPGLGRVIQSSQHKCLNSSQFRLHSRY</sequence>
<organism evidence="1 2">
    <name type="scientific">Limosa lapponica baueri</name>
    <dbReference type="NCBI Taxonomy" id="1758121"/>
    <lineage>
        <taxon>Eukaryota</taxon>
        <taxon>Metazoa</taxon>
        <taxon>Chordata</taxon>
        <taxon>Craniata</taxon>
        <taxon>Vertebrata</taxon>
        <taxon>Euteleostomi</taxon>
        <taxon>Archelosauria</taxon>
        <taxon>Archosauria</taxon>
        <taxon>Dinosauria</taxon>
        <taxon>Saurischia</taxon>
        <taxon>Theropoda</taxon>
        <taxon>Coelurosauria</taxon>
        <taxon>Aves</taxon>
        <taxon>Neognathae</taxon>
        <taxon>Neoaves</taxon>
        <taxon>Charadriiformes</taxon>
        <taxon>Scolopacidae</taxon>
        <taxon>Limosa</taxon>
    </lineage>
</organism>
<reference evidence="2" key="1">
    <citation type="submission" date="2017-11" db="EMBL/GenBank/DDBJ databases">
        <authorList>
            <person name="Lima N.C."/>
            <person name="Parody-Merino A.M."/>
            <person name="Battley P.F."/>
            <person name="Fidler A.E."/>
            <person name="Prosdocimi F."/>
        </authorList>
    </citation>
    <scope>NUCLEOTIDE SEQUENCE [LARGE SCALE GENOMIC DNA]</scope>
</reference>
<dbReference type="AlphaFoldDB" id="A0A2I0U2U1"/>
<evidence type="ECO:0000313" key="2">
    <source>
        <dbReference type="Proteomes" id="UP000233556"/>
    </source>
</evidence>
<gene>
    <name evidence="1" type="ORF">llap_9295</name>
</gene>
<accession>A0A2I0U2U1</accession>
<dbReference type="Proteomes" id="UP000233556">
    <property type="component" value="Unassembled WGS sequence"/>
</dbReference>
<evidence type="ECO:0000313" key="1">
    <source>
        <dbReference type="EMBL" id="PKU40404.1"/>
    </source>
</evidence>
<dbReference type="EMBL" id="KZ506280">
    <property type="protein sequence ID" value="PKU40404.1"/>
    <property type="molecule type" value="Genomic_DNA"/>
</dbReference>